<dbReference type="SUPFAM" id="SSF50494">
    <property type="entry name" value="Trypsin-like serine proteases"/>
    <property type="match status" value="1"/>
</dbReference>
<feature type="chain" id="PRO_5044970500" description="Serine protease" evidence="6">
    <location>
        <begin position="20"/>
        <end position="307"/>
    </location>
</feature>
<dbReference type="PANTHER" id="PTHR15462">
    <property type="entry name" value="SERINE PROTEASE"/>
    <property type="match status" value="1"/>
</dbReference>
<dbReference type="EMBL" id="JAQQWK010000002">
    <property type="protein sequence ID" value="KAK8051774.1"/>
    <property type="molecule type" value="Genomic_DNA"/>
</dbReference>
<dbReference type="EC" id="3.4.21.-" evidence="6"/>
<feature type="region of interest" description="Disordered" evidence="7">
    <location>
        <begin position="66"/>
        <end position="97"/>
    </location>
</feature>
<feature type="region of interest" description="Disordered" evidence="7">
    <location>
        <begin position="232"/>
        <end position="259"/>
    </location>
</feature>
<dbReference type="PANTHER" id="PTHR15462:SF8">
    <property type="entry name" value="SERINE PROTEASE"/>
    <property type="match status" value="1"/>
</dbReference>
<feature type="signal peptide" evidence="6">
    <location>
        <begin position="1"/>
        <end position="19"/>
    </location>
</feature>
<evidence type="ECO:0000313" key="10">
    <source>
        <dbReference type="Proteomes" id="UP001444661"/>
    </source>
</evidence>
<dbReference type="Pfam" id="PF00089">
    <property type="entry name" value="Trypsin"/>
    <property type="match status" value="1"/>
</dbReference>
<evidence type="ECO:0000259" key="8">
    <source>
        <dbReference type="PROSITE" id="PS50240"/>
    </source>
</evidence>
<comment type="similarity">
    <text evidence="1 6">Belongs to the peptidase S1B family.</text>
</comment>
<proteinExistence type="inferred from homology"/>
<comment type="caution">
    <text evidence="9">The sequence shown here is derived from an EMBL/GenBank/DDBJ whole genome shotgun (WGS) entry which is preliminary data.</text>
</comment>
<dbReference type="SMART" id="SM00020">
    <property type="entry name" value="Tryp_SPc"/>
    <property type="match status" value="1"/>
</dbReference>
<sequence>MLRYAVLSLAICLARPLSAMPTNSHTGLTSMHPILPNPNQPDQRLANIPPPKVVTISETHLMSLYNMTAPPPPSGRRPASTPSSAKRETIGPDDRVRWDDTNYPYSAMGRLTGPTFLCSASLIGPRHVATARHCHVPDVPYYFAPAYNGGEVLPGAQVTTVLMPAQPFPEGACGEPYDWAIFVLDKPLGEQLGFLGARSIDDSKRGKPIFYNYGYPGDKDAGSRPYRQQSITVSTEKRCDATGPLDTDADSSQGQSGGPLWLEEDGDIWQYGVSSLLWWINGVYARVSFASGEGFVAGIVHARETWP</sequence>
<keyword evidence="10" id="KW-1185">Reference proteome</keyword>
<evidence type="ECO:0000256" key="3">
    <source>
        <dbReference type="ARBA" id="ARBA00022729"/>
    </source>
</evidence>
<protein>
    <recommendedName>
        <fullName evidence="6">Serine protease</fullName>
        <ecNumber evidence="6">3.4.21.-</ecNumber>
    </recommendedName>
</protein>
<keyword evidence="5 6" id="KW-0720">Serine protease</keyword>
<name>A0ABR1TYR8_9PEZI</name>
<evidence type="ECO:0000256" key="6">
    <source>
        <dbReference type="RuleBase" id="RU004296"/>
    </source>
</evidence>
<dbReference type="InterPro" id="IPR001254">
    <property type="entry name" value="Trypsin_dom"/>
</dbReference>
<dbReference type="PROSITE" id="PS50240">
    <property type="entry name" value="TRYPSIN_DOM"/>
    <property type="match status" value="1"/>
</dbReference>
<keyword evidence="4 6" id="KW-0378">Hydrolase</keyword>
<feature type="compositionally biased region" description="Basic and acidic residues" evidence="7">
    <location>
        <begin position="85"/>
        <end position="97"/>
    </location>
</feature>
<dbReference type="PRINTS" id="PR00839">
    <property type="entry name" value="V8PROTEASE"/>
</dbReference>
<reference evidence="9 10" key="1">
    <citation type="submission" date="2023-01" db="EMBL/GenBank/DDBJ databases">
        <title>Analysis of 21 Apiospora genomes using comparative genomics revels a genus with tremendous synthesis potential of carbohydrate active enzymes and secondary metabolites.</title>
        <authorList>
            <person name="Sorensen T."/>
        </authorList>
    </citation>
    <scope>NUCLEOTIDE SEQUENCE [LARGE SCALE GENOMIC DNA]</scope>
    <source>
        <strain evidence="9 10">CBS 33761</strain>
    </source>
</reference>
<dbReference type="InterPro" id="IPR008256">
    <property type="entry name" value="Peptidase_S1B"/>
</dbReference>
<organism evidence="9 10">
    <name type="scientific">Apiospora rasikravindrae</name>
    <dbReference type="NCBI Taxonomy" id="990691"/>
    <lineage>
        <taxon>Eukaryota</taxon>
        <taxon>Fungi</taxon>
        <taxon>Dikarya</taxon>
        <taxon>Ascomycota</taxon>
        <taxon>Pezizomycotina</taxon>
        <taxon>Sordariomycetes</taxon>
        <taxon>Xylariomycetidae</taxon>
        <taxon>Amphisphaeriales</taxon>
        <taxon>Apiosporaceae</taxon>
        <taxon>Apiospora</taxon>
    </lineage>
</organism>
<evidence type="ECO:0000313" key="9">
    <source>
        <dbReference type="EMBL" id="KAK8051774.1"/>
    </source>
</evidence>
<accession>A0ABR1TYR8</accession>
<evidence type="ECO:0000256" key="5">
    <source>
        <dbReference type="ARBA" id="ARBA00022825"/>
    </source>
</evidence>
<dbReference type="Proteomes" id="UP001444661">
    <property type="component" value="Unassembled WGS sequence"/>
</dbReference>
<keyword evidence="2 6" id="KW-0645">Protease</keyword>
<evidence type="ECO:0000256" key="2">
    <source>
        <dbReference type="ARBA" id="ARBA00022670"/>
    </source>
</evidence>
<dbReference type="InterPro" id="IPR043504">
    <property type="entry name" value="Peptidase_S1_PA_chymotrypsin"/>
</dbReference>
<evidence type="ECO:0000256" key="4">
    <source>
        <dbReference type="ARBA" id="ARBA00022801"/>
    </source>
</evidence>
<dbReference type="InterPro" id="IPR050966">
    <property type="entry name" value="Glutamyl_endopeptidase"/>
</dbReference>
<dbReference type="InterPro" id="IPR009003">
    <property type="entry name" value="Peptidase_S1_PA"/>
</dbReference>
<keyword evidence="3 6" id="KW-0732">Signal</keyword>
<evidence type="ECO:0000256" key="1">
    <source>
        <dbReference type="ARBA" id="ARBA00008764"/>
    </source>
</evidence>
<gene>
    <name evidence="9" type="ORF">PG993_003159</name>
</gene>
<dbReference type="Gene3D" id="2.40.10.10">
    <property type="entry name" value="Trypsin-like serine proteases"/>
    <property type="match status" value="2"/>
</dbReference>
<evidence type="ECO:0000256" key="7">
    <source>
        <dbReference type="SAM" id="MobiDB-lite"/>
    </source>
</evidence>
<feature type="domain" description="Peptidase S1" evidence="8">
    <location>
        <begin position="89"/>
        <end position="307"/>
    </location>
</feature>